<dbReference type="Proteomes" id="UP000624041">
    <property type="component" value="Unassembled WGS sequence"/>
</dbReference>
<keyword evidence="7" id="KW-1185">Reference proteome</keyword>
<dbReference type="SUPFAM" id="SSF56322">
    <property type="entry name" value="ADC synthase"/>
    <property type="match status" value="1"/>
</dbReference>
<protein>
    <recommendedName>
        <fullName evidence="4">Isochorismate synthase MenF</fullName>
        <ecNumber evidence="4">5.4.4.2</ecNumber>
    </recommendedName>
    <alternativeName>
        <fullName evidence="4">Isochorismate mutase</fullName>
    </alternativeName>
</protein>
<dbReference type="GO" id="GO:0008909">
    <property type="term" value="F:isochorismate synthase activity"/>
    <property type="evidence" value="ECO:0007669"/>
    <property type="project" value="UniProtKB-UniRule"/>
</dbReference>
<evidence type="ECO:0000256" key="2">
    <source>
        <dbReference type="ARBA" id="ARBA00005297"/>
    </source>
</evidence>
<reference evidence="6" key="2">
    <citation type="submission" date="2020-09" db="EMBL/GenBank/DDBJ databases">
        <authorList>
            <person name="Sun Q."/>
            <person name="Ohkuma M."/>
        </authorList>
    </citation>
    <scope>NUCLEOTIDE SEQUENCE</scope>
    <source>
        <strain evidence="6">JCM 17251</strain>
    </source>
</reference>
<accession>A0A918D5H3</accession>
<dbReference type="EC" id="5.4.4.2" evidence="4"/>
<comment type="caution">
    <text evidence="6">The sequence shown here is derived from an EMBL/GenBank/DDBJ whole genome shotgun (WGS) entry which is preliminary data.</text>
</comment>
<sequence length="465" mass="52884">MIDIQMKELEEKIAAVKHSIGQNESSKLFSLTKKIENKDPLLIFEGAKQFVKDRFYWKNPNRTLAITGVGSVQTLIAENNRFQETENLWKQAVKNAWIDNPYTMVPATGLVAFGGMDFDPLEAKTELWKKFELSKFYIPELMLTTYHSDSYVTVNILINKEETIDEAATRLRKNTQKFITGKTFGVQHIEIKRNRVIEPEKWKETVKEATKEMKEKRAEKIVLAREVRLSFTEEINITQVLEELHHTQANSYIFAFESGGDCFIGATPERIVKVEKNNLLSTCLAGTAPRGKTKEEDEQIGYELLHDKKNRDEHEFVVKMIKEAVLKTCTDVNIPNEPVLHPLKNLQHLYTPVTGTLKDEYSIFDCLKDLHPTPALGGTPTEDSLAYIREHELLDRGWYGAPIGWVDSNQNGEFAVAIRSGLIQGDEASLFAGCGVLADSDPEMEFEETRIKMLPMLNVLGGKQE</sequence>
<dbReference type="Gene3D" id="3.60.120.10">
    <property type="entry name" value="Anthranilate synthase"/>
    <property type="match status" value="1"/>
</dbReference>
<dbReference type="EMBL" id="BMOS01000040">
    <property type="protein sequence ID" value="GGN65872.1"/>
    <property type="molecule type" value="Genomic_DNA"/>
</dbReference>
<reference evidence="6" key="1">
    <citation type="journal article" date="2014" name="Int. J. Syst. Evol. Microbiol.">
        <title>Complete genome sequence of Corynebacterium casei LMG S-19264T (=DSM 44701T), isolated from a smear-ripened cheese.</title>
        <authorList>
            <consortium name="US DOE Joint Genome Institute (JGI-PGF)"/>
            <person name="Walter F."/>
            <person name="Albersmeier A."/>
            <person name="Kalinowski J."/>
            <person name="Ruckert C."/>
        </authorList>
    </citation>
    <scope>NUCLEOTIDE SEQUENCE</scope>
    <source>
        <strain evidence="6">JCM 17251</strain>
    </source>
</reference>
<dbReference type="GO" id="GO:0009234">
    <property type="term" value="P:menaquinone biosynthetic process"/>
    <property type="evidence" value="ECO:0007669"/>
    <property type="project" value="UniProtKB-UniRule"/>
</dbReference>
<evidence type="ECO:0000313" key="7">
    <source>
        <dbReference type="Proteomes" id="UP000624041"/>
    </source>
</evidence>
<dbReference type="InterPro" id="IPR004561">
    <property type="entry name" value="IsoChor_synthase"/>
</dbReference>
<keyword evidence="4" id="KW-0474">Menaquinone biosynthesis</keyword>
<name>A0A918D5H3_9BACI</name>
<comment type="pathway">
    <text evidence="4">Quinol/quinone metabolism; 1,4-dihydroxy-2-naphthoate biosynthesis; 1,4-dihydroxy-2-naphthoate from chorismate: step 1/7.</text>
</comment>
<dbReference type="InterPro" id="IPR015890">
    <property type="entry name" value="Chorismate_C"/>
</dbReference>
<organism evidence="6 7">
    <name type="scientific">Oceanobacillus indicireducens</name>
    <dbReference type="NCBI Taxonomy" id="1004261"/>
    <lineage>
        <taxon>Bacteria</taxon>
        <taxon>Bacillati</taxon>
        <taxon>Bacillota</taxon>
        <taxon>Bacilli</taxon>
        <taxon>Bacillales</taxon>
        <taxon>Bacillaceae</taxon>
        <taxon>Oceanobacillus</taxon>
    </lineage>
</organism>
<gene>
    <name evidence="4 6" type="primary">menF</name>
    <name evidence="6" type="ORF">GCM10007971_35200</name>
</gene>
<dbReference type="Pfam" id="PF00425">
    <property type="entry name" value="Chorismate_bind"/>
    <property type="match status" value="1"/>
</dbReference>
<comment type="cofactor">
    <cofactor evidence="4">
        <name>Mg(2+)</name>
        <dbReference type="ChEBI" id="CHEBI:18420"/>
    </cofactor>
</comment>
<comment type="similarity">
    <text evidence="2 4">Belongs to the isochorismate synthase family.</text>
</comment>
<dbReference type="RefSeq" id="WP_188859276.1">
    <property type="nucleotide sequence ID" value="NZ_BMOS01000040.1"/>
</dbReference>
<dbReference type="InterPro" id="IPR034681">
    <property type="entry name" value="MenF"/>
</dbReference>
<keyword evidence="3 4" id="KW-0413">Isomerase</keyword>
<keyword evidence="4" id="KW-0479">Metal-binding</keyword>
<proteinExistence type="inferred from homology"/>
<feature type="active site" description="Proton donor" evidence="4">
    <location>
        <position position="269"/>
    </location>
</feature>
<evidence type="ECO:0000256" key="1">
    <source>
        <dbReference type="ARBA" id="ARBA00000799"/>
    </source>
</evidence>
<dbReference type="GO" id="GO:0000287">
    <property type="term" value="F:magnesium ion binding"/>
    <property type="evidence" value="ECO:0007669"/>
    <property type="project" value="UniProtKB-UniRule"/>
</dbReference>
<evidence type="ECO:0000256" key="3">
    <source>
        <dbReference type="ARBA" id="ARBA00023235"/>
    </source>
</evidence>
<evidence type="ECO:0000259" key="5">
    <source>
        <dbReference type="Pfam" id="PF00425"/>
    </source>
</evidence>
<dbReference type="GO" id="GO:0009697">
    <property type="term" value="P:salicylic acid biosynthetic process"/>
    <property type="evidence" value="ECO:0007669"/>
    <property type="project" value="TreeGrafter"/>
</dbReference>
<evidence type="ECO:0000313" key="6">
    <source>
        <dbReference type="EMBL" id="GGN65872.1"/>
    </source>
</evidence>
<dbReference type="InterPro" id="IPR005801">
    <property type="entry name" value="ADC_synthase"/>
</dbReference>
<dbReference type="NCBIfam" id="TIGR00543">
    <property type="entry name" value="isochor_syn"/>
    <property type="match status" value="1"/>
</dbReference>
<dbReference type="HAMAP" id="MF_01935">
    <property type="entry name" value="MenF"/>
    <property type="match status" value="1"/>
</dbReference>
<dbReference type="AlphaFoldDB" id="A0A918D5H3"/>
<comment type="function">
    <text evidence="4">Catalyzes the conversion of chorismate to isochorismate.</text>
</comment>
<feature type="active site" description="Proton acceptor" evidence="4">
    <location>
        <position position="220"/>
    </location>
</feature>
<feature type="domain" description="Chorismate-utilising enzyme C-terminal" evidence="5">
    <location>
        <begin position="199"/>
        <end position="452"/>
    </location>
</feature>
<feature type="binding site" evidence="4">
    <location>
        <position position="313"/>
    </location>
    <ligand>
        <name>Mg(2+)</name>
        <dbReference type="ChEBI" id="CHEBI:18420"/>
    </ligand>
</feature>
<dbReference type="PANTHER" id="PTHR42839">
    <property type="entry name" value="ISOCHORISMATE SYNTHASE ENTC"/>
    <property type="match status" value="1"/>
</dbReference>
<dbReference type="PANTHER" id="PTHR42839:SF1">
    <property type="entry name" value="ISOCHORISMATE SYNTHASE MENF"/>
    <property type="match status" value="1"/>
</dbReference>
<keyword evidence="4" id="KW-0460">Magnesium</keyword>
<comment type="pathway">
    <text evidence="4">Quinol/quinone metabolism; menaquinone biosynthesis.</text>
</comment>
<evidence type="ECO:0000256" key="4">
    <source>
        <dbReference type="HAMAP-Rule" id="MF_01935"/>
    </source>
</evidence>
<comment type="catalytic activity">
    <reaction evidence="1 4">
        <text>chorismate = isochorismate</text>
        <dbReference type="Rhea" id="RHEA:18985"/>
        <dbReference type="ChEBI" id="CHEBI:29748"/>
        <dbReference type="ChEBI" id="CHEBI:29780"/>
        <dbReference type="EC" id="5.4.4.2"/>
    </reaction>
</comment>
<feature type="binding site" evidence="4">
    <location>
        <position position="448"/>
    </location>
    <ligand>
        <name>Mg(2+)</name>
        <dbReference type="ChEBI" id="CHEBI:18420"/>
    </ligand>
</feature>